<dbReference type="PANTHER" id="PTHR36930:SF1">
    <property type="entry name" value="MOSC DOMAIN-CONTAINING PROTEIN"/>
    <property type="match status" value="1"/>
</dbReference>
<name>A0ABW8UV02_9RHOB</name>
<dbReference type="InterPro" id="IPR052716">
    <property type="entry name" value="MOSC_domain"/>
</dbReference>
<evidence type="ECO:0000259" key="1">
    <source>
        <dbReference type="PROSITE" id="PS51340"/>
    </source>
</evidence>
<gene>
    <name evidence="2" type="ORF">ACERZ8_14230</name>
</gene>
<dbReference type="Gene3D" id="2.40.33.20">
    <property type="entry name" value="PK beta-barrel domain-like"/>
    <property type="match status" value="1"/>
</dbReference>
<evidence type="ECO:0000313" key="2">
    <source>
        <dbReference type="EMBL" id="MFL4470980.1"/>
    </source>
</evidence>
<dbReference type="SUPFAM" id="SSF50800">
    <property type="entry name" value="PK beta-barrel domain-like"/>
    <property type="match status" value="1"/>
</dbReference>
<dbReference type="RefSeq" id="WP_407592816.1">
    <property type="nucleotide sequence ID" value="NZ_JBHDIY010000002.1"/>
</dbReference>
<dbReference type="PROSITE" id="PS51340">
    <property type="entry name" value="MOSC"/>
    <property type="match status" value="1"/>
</dbReference>
<comment type="caution">
    <text evidence="2">The sequence shown here is derived from an EMBL/GenBank/DDBJ whole genome shotgun (WGS) entry which is preliminary data.</text>
</comment>
<dbReference type="InterPro" id="IPR011037">
    <property type="entry name" value="Pyrv_Knase-like_insert_dom_sf"/>
</dbReference>
<feature type="domain" description="MOSC" evidence="1">
    <location>
        <begin position="14"/>
        <end position="149"/>
    </location>
</feature>
<keyword evidence="3" id="KW-1185">Reference proteome</keyword>
<reference evidence="2 3" key="1">
    <citation type="submission" date="2024-08" db="EMBL/GenBank/DDBJ databases">
        <title>Tateyamaria sp. nov., isolated from marine algae.</title>
        <authorList>
            <person name="Choi B.J."/>
            <person name="Kim J.M."/>
            <person name="Lee J.K."/>
            <person name="Choi D.G."/>
            <person name="Bayburt H."/>
            <person name="Baek J.H."/>
            <person name="Han D.M."/>
            <person name="Jeon C.O."/>
        </authorList>
    </citation>
    <scope>NUCLEOTIDE SEQUENCE [LARGE SCALE GENOMIC DNA]</scope>
    <source>
        <strain evidence="2 3">KMU-156</strain>
    </source>
</reference>
<proteinExistence type="predicted"/>
<dbReference type="PANTHER" id="PTHR36930">
    <property type="entry name" value="METAL-SULFUR CLUSTER BIOSYNTHESIS PROTEINS YUAD-RELATED"/>
    <property type="match status" value="1"/>
</dbReference>
<dbReference type="Pfam" id="PF03473">
    <property type="entry name" value="MOSC"/>
    <property type="match status" value="1"/>
</dbReference>
<dbReference type="Proteomes" id="UP001627408">
    <property type="component" value="Unassembled WGS sequence"/>
</dbReference>
<accession>A0ABW8UV02</accession>
<organism evidence="2 3">
    <name type="scientific">Tateyamaria armeniaca</name>
    <dbReference type="NCBI Taxonomy" id="2518930"/>
    <lineage>
        <taxon>Bacteria</taxon>
        <taxon>Pseudomonadati</taxon>
        <taxon>Pseudomonadota</taxon>
        <taxon>Alphaproteobacteria</taxon>
        <taxon>Rhodobacterales</taxon>
        <taxon>Roseobacteraceae</taxon>
        <taxon>Tateyamaria</taxon>
    </lineage>
</organism>
<evidence type="ECO:0000313" key="3">
    <source>
        <dbReference type="Proteomes" id="UP001627408"/>
    </source>
</evidence>
<dbReference type="InterPro" id="IPR005302">
    <property type="entry name" value="MoCF_Sase_C"/>
</dbReference>
<protein>
    <submittedName>
        <fullName evidence="2">MOSC domain-containing protein</fullName>
    </submittedName>
</protein>
<sequence>MSIHTTPEARAPMMEQSAATLIAGVGIEGDRYAKGIDTGTYSAQPDVREVTLIEVETLEALARDHDITLDAIEHRRNLTTRDVPLNHLVGRRFRVGDVVLEGGRLNTPCRYIDMITKKAICDLLEHRSGLNCRIITGGTIRPGDAIHMA</sequence>
<dbReference type="EMBL" id="JBHDIY010000002">
    <property type="protein sequence ID" value="MFL4470980.1"/>
    <property type="molecule type" value="Genomic_DNA"/>
</dbReference>